<organism evidence="1 2">
    <name type="scientific">Lepisosteus oculatus</name>
    <name type="common">Spotted gar</name>
    <dbReference type="NCBI Taxonomy" id="7918"/>
    <lineage>
        <taxon>Eukaryota</taxon>
        <taxon>Metazoa</taxon>
        <taxon>Chordata</taxon>
        <taxon>Craniata</taxon>
        <taxon>Vertebrata</taxon>
        <taxon>Euteleostomi</taxon>
        <taxon>Actinopterygii</taxon>
        <taxon>Neopterygii</taxon>
        <taxon>Holostei</taxon>
        <taxon>Semionotiformes</taxon>
        <taxon>Lepisosteidae</taxon>
        <taxon>Lepisosteus</taxon>
    </lineage>
</organism>
<reference evidence="2" key="1">
    <citation type="submission" date="2011-12" db="EMBL/GenBank/DDBJ databases">
        <title>The Draft Genome of Lepisosteus oculatus.</title>
        <authorList>
            <consortium name="The Broad Institute Genome Assembly &amp; Analysis Group"/>
            <consortium name="Computational R&amp;D Group"/>
            <consortium name="and Sequencing Platform"/>
            <person name="Di Palma F."/>
            <person name="Alfoldi J."/>
            <person name="Johnson J."/>
            <person name="Berlin A."/>
            <person name="Gnerre S."/>
            <person name="Jaffe D."/>
            <person name="MacCallum I."/>
            <person name="Young S."/>
            <person name="Walker B.J."/>
            <person name="Lander E.S."/>
            <person name="Lindblad-Toh K."/>
        </authorList>
    </citation>
    <scope>NUCLEOTIDE SEQUENCE [LARGE SCALE GENOMIC DNA]</scope>
</reference>
<dbReference type="OMA" id="CTLASTW"/>
<dbReference type="AlphaFoldDB" id="W5NNX5"/>
<dbReference type="HOGENOM" id="CLU_021316_2_0_1"/>
<dbReference type="InParanoid" id="W5NNX5"/>
<accession>W5NNX5</accession>
<reference evidence="1" key="2">
    <citation type="submission" date="2025-08" db="UniProtKB">
        <authorList>
            <consortium name="Ensembl"/>
        </authorList>
    </citation>
    <scope>IDENTIFICATION</scope>
</reference>
<dbReference type="Bgee" id="ENSLOCG00000018233">
    <property type="expression patterns" value="Expressed in musculoskeletal system and 9 other cell types or tissues"/>
</dbReference>
<dbReference type="Ensembl" id="ENSLOCT00000022375.1">
    <property type="protein sequence ID" value="ENSLOCP00000022334.1"/>
    <property type="gene ID" value="ENSLOCG00000018233.1"/>
</dbReference>
<dbReference type="Proteomes" id="UP000018468">
    <property type="component" value="Linkage group LG5"/>
</dbReference>
<dbReference type="eggNOG" id="ENOG502QT83">
    <property type="taxonomic scope" value="Eukaryota"/>
</dbReference>
<keyword evidence="2" id="KW-1185">Reference proteome</keyword>
<name>W5NNX5_LEPOC</name>
<protein>
    <recommendedName>
        <fullName evidence="3">HAT C-terminal dimerisation domain-containing protein</fullName>
    </recommendedName>
</protein>
<dbReference type="GeneTree" id="ENSGT00980000202264"/>
<dbReference type="EMBL" id="AHAT01004123">
    <property type="status" value="NOT_ANNOTATED_CDS"/>
    <property type="molecule type" value="Genomic_DNA"/>
</dbReference>
<evidence type="ECO:0000313" key="2">
    <source>
        <dbReference type="Proteomes" id="UP000018468"/>
    </source>
</evidence>
<evidence type="ECO:0000313" key="1">
    <source>
        <dbReference type="Ensembl" id="ENSLOCP00000022334.1"/>
    </source>
</evidence>
<sequence length="154" mass="17580">MLPTMEEFITENDLRLDAMKEEIGHHLQALSAHFRKYVPEQQSRDQHDWVRNPFITNAGCQLSSDQQDTILELSSDRTLKAAFSSTPLAQLWLLAVAEYPKLSRLAITVCTLASTWLCETTFSVLTYIKNQSRSHLMTEEDDLRLAVSGIEPRI</sequence>
<dbReference type="STRING" id="7918.ENSLOCP00000022334"/>
<evidence type="ECO:0008006" key="3">
    <source>
        <dbReference type="Google" id="ProtNLM"/>
    </source>
</evidence>
<dbReference type="PANTHER" id="PTHR45913">
    <property type="entry name" value="EPM2A-INTERACTING PROTEIN 1"/>
    <property type="match status" value="1"/>
</dbReference>
<dbReference type="PANTHER" id="PTHR45913:SF19">
    <property type="entry name" value="LOW QUALITY PROTEIN: ZINC FINGER BED DOMAIN-CONTAINING PROTEIN 5-LIKE"/>
    <property type="match status" value="1"/>
</dbReference>
<reference evidence="1" key="3">
    <citation type="submission" date="2025-09" db="UniProtKB">
        <authorList>
            <consortium name="Ensembl"/>
        </authorList>
    </citation>
    <scope>IDENTIFICATION</scope>
</reference>
<proteinExistence type="predicted"/>